<protein>
    <submittedName>
        <fullName evidence="1">Uncharacterized protein</fullName>
    </submittedName>
</protein>
<comment type="caution">
    <text evidence="1">The sequence shown here is derived from an EMBL/GenBank/DDBJ whole genome shotgun (WGS) entry which is preliminary data.</text>
</comment>
<dbReference type="AlphaFoldDB" id="A0A0G1BAB3"/>
<name>A0A0G1BAB3_9BACT</name>
<evidence type="ECO:0000313" key="1">
    <source>
        <dbReference type="EMBL" id="KKS70124.1"/>
    </source>
</evidence>
<dbReference type="EMBL" id="LCEJ01000035">
    <property type="protein sequence ID" value="KKS70124.1"/>
    <property type="molecule type" value="Genomic_DNA"/>
</dbReference>
<evidence type="ECO:0000313" key="2">
    <source>
        <dbReference type="Proteomes" id="UP000034785"/>
    </source>
</evidence>
<sequence length="123" mass="14136">MSLEIGEKVYFTLNGNARKEEDVVWYEAHFSGIAYLGPAREPANRVKITVISHPEAGWHKVGEEILLGNKRSPFDNPIRLIRGEGELDFCTDHDTNLWTDNFSNEPFMLEQVYQIARELEKKG</sequence>
<accession>A0A0G1BAB3</accession>
<reference evidence="1 2" key="1">
    <citation type="journal article" date="2015" name="Nature">
        <title>rRNA introns, odd ribosomes, and small enigmatic genomes across a large radiation of phyla.</title>
        <authorList>
            <person name="Brown C.T."/>
            <person name="Hug L.A."/>
            <person name="Thomas B.C."/>
            <person name="Sharon I."/>
            <person name="Castelle C.J."/>
            <person name="Singh A."/>
            <person name="Wilkins M.J."/>
            <person name="Williams K.H."/>
            <person name="Banfield J.F."/>
        </authorList>
    </citation>
    <scope>NUCLEOTIDE SEQUENCE [LARGE SCALE GENOMIC DNA]</scope>
</reference>
<gene>
    <name evidence="1" type="ORF">UV41_C0035G0005</name>
</gene>
<dbReference type="Proteomes" id="UP000034785">
    <property type="component" value="Unassembled WGS sequence"/>
</dbReference>
<proteinExistence type="predicted"/>
<organism evidence="1 2">
    <name type="scientific">Candidatus Daviesbacteria bacterium GW2011_GWA2_42_7</name>
    <dbReference type="NCBI Taxonomy" id="1618425"/>
    <lineage>
        <taxon>Bacteria</taxon>
        <taxon>Candidatus Daviesiibacteriota</taxon>
    </lineage>
</organism>